<feature type="repeat" description="WD" evidence="3">
    <location>
        <begin position="866"/>
        <end position="899"/>
    </location>
</feature>
<dbReference type="SUPFAM" id="SSF50978">
    <property type="entry name" value="WD40 repeat-like"/>
    <property type="match status" value="1"/>
</dbReference>
<keyword evidence="2" id="KW-0677">Repeat</keyword>
<feature type="non-terminal residue" evidence="6">
    <location>
        <position position="1"/>
    </location>
</feature>
<dbReference type="InterPro" id="IPR019775">
    <property type="entry name" value="WD40_repeat_CS"/>
</dbReference>
<evidence type="ECO:0000313" key="6">
    <source>
        <dbReference type="EMBL" id="CAE6535810.1"/>
    </source>
</evidence>
<dbReference type="SMART" id="SM00320">
    <property type="entry name" value="WD40"/>
    <property type="match status" value="6"/>
</dbReference>
<dbReference type="Gene3D" id="3.40.50.300">
    <property type="entry name" value="P-loop containing nucleotide triphosphate hydrolases"/>
    <property type="match status" value="1"/>
</dbReference>
<dbReference type="Pfam" id="PF00400">
    <property type="entry name" value="WD40"/>
    <property type="match status" value="6"/>
</dbReference>
<protein>
    <recommendedName>
        <fullName evidence="5">Nephrocystin 3-like N-terminal domain-containing protein</fullName>
    </recommendedName>
</protein>
<dbReference type="EMBL" id="CAJMXA010004147">
    <property type="protein sequence ID" value="CAE6535810.1"/>
    <property type="molecule type" value="Genomic_DNA"/>
</dbReference>
<dbReference type="PROSITE" id="PS50082">
    <property type="entry name" value="WD_REPEATS_2"/>
    <property type="match status" value="5"/>
</dbReference>
<dbReference type="SUPFAM" id="SSF52540">
    <property type="entry name" value="P-loop containing nucleoside triphosphate hydrolases"/>
    <property type="match status" value="1"/>
</dbReference>
<dbReference type="Gene3D" id="2.130.10.10">
    <property type="entry name" value="YVTN repeat-like/Quinoprotein amine dehydrogenase"/>
    <property type="match status" value="3"/>
</dbReference>
<dbReference type="GO" id="GO:1990234">
    <property type="term" value="C:transferase complex"/>
    <property type="evidence" value="ECO:0007669"/>
    <property type="project" value="UniProtKB-ARBA"/>
</dbReference>
<evidence type="ECO:0000259" key="5">
    <source>
        <dbReference type="Pfam" id="PF24883"/>
    </source>
</evidence>
<feature type="compositionally biased region" description="Polar residues" evidence="4">
    <location>
        <begin position="1"/>
        <end position="12"/>
    </location>
</feature>
<proteinExistence type="predicted"/>
<dbReference type="Pfam" id="PF24883">
    <property type="entry name" value="NPHP3_N"/>
    <property type="match status" value="1"/>
</dbReference>
<dbReference type="PRINTS" id="PR00320">
    <property type="entry name" value="GPROTEINBRPT"/>
</dbReference>
<sequence>KPYSTHITFQSMSSPPSPPKPKKLQRQLRSGGFSRSQLRSTSHSQQHQDVGISSSTEGTGLVLSANSGTDQRLESLNPSKQAAYDSSLSIDINRRGCTEGTRVRVLADLNDWLYDSTASPVFWMDGMAGTGKTTIAFSFCELAEKRKILAATFFCTRSSADCRSMTRIIPTIAYQLARYSFPYRSALCEGLGRGTSIGSRNVLLQFEQLVKQPLQEMKDAMPKHSVVVIDGLDECEDRNGVELILDVLFRHTTDIPLRFLVTSRPEPEIYNRMPLQRPSLHLDKVERSLIQADIELYLKEELQFISLSPADREQLVERTGMFFIYAATLVRFIASGPRSVDPHKRLWSLLSIVPDEAERLNHIDVLYTAVLKTALEAGEREDIWVVLRTVLLAQEPIDITTIVTLTGIKDPQRIISALRILQSVFNHPRSTGLASTFHASFPDFMFDNERSGPYFCDVTKISYVLAQRCFVAMKEQLRFNICNLETSFVSDDKIEDIHARTNNMIPSGLAYACRFWTNYLSSAHRSEDLLVMLDEFLCNRLLFWVEVLSLRREVVAGIEALLKTKQWLVHMGHASSKLVPLVEDARKFVTGFAASPASQSTPHIYISLLPFCPRSSSVYKNYWSRIKGILELRGSLMAQREVVALATWNFTTNILSIACSPQGDRVAVGCFDKTVRILDSYDGTTLVGPLDGHTELAHSVAFSPDGRLVASGSYDGTIRVWNANNGSPICVAHSNELEGHICYVNSVSFSPDGKRIVSGSAAGTIRIWDANDGALLLGPLEGHNDWVRSVAFSPDGALVASASDDRTVRLWNSQDGTPTSSPFAGHTHWVMSINFSPDGTRLASGSRDQTVRVWNISDGSLVTGPCEGHTGPVYSVAISPDGTQVASGSSDGTIRVWNIHDASHQVPPQIALQALAMDGM</sequence>
<evidence type="ECO:0000256" key="4">
    <source>
        <dbReference type="SAM" id="MobiDB-lite"/>
    </source>
</evidence>
<feature type="region of interest" description="Disordered" evidence="4">
    <location>
        <begin position="1"/>
        <end position="64"/>
    </location>
</feature>
<feature type="repeat" description="WD" evidence="3">
    <location>
        <begin position="690"/>
        <end position="731"/>
    </location>
</feature>
<comment type="caution">
    <text evidence="6">The sequence shown here is derived from an EMBL/GenBank/DDBJ whole genome shotgun (WGS) entry which is preliminary data.</text>
</comment>
<feature type="repeat" description="WD" evidence="3">
    <location>
        <begin position="780"/>
        <end position="821"/>
    </location>
</feature>
<dbReference type="InterPro" id="IPR027417">
    <property type="entry name" value="P-loop_NTPase"/>
</dbReference>
<feature type="domain" description="Nephrocystin 3-like N-terminal" evidence="5">
    <location>
        <begin position="109"/>
        <end position="264"/>
    </location>
</feature>
<dbReference type="AlphaFoldDB" id="A0A8H3DQA7"/>
<name>A0A8H3DQA7_9AGAM</name>
<evidence type="ECO:0000256" key="1">
    <source>
        <dbReference type="ARBA" id="ARBA00022574"/>
    </source>
</evidence>
<dbReference type="CDD" id="cd00200">
    <property type="entry name" value="WD40"/>
    <property type="match status" value="1"/>
</dbReference>
<reference evidence="6" key="1">
    <citation type="submission" date="2021-01" db="EMBL/GenBank/DDBJ databases">
        <authorList>
            <person name="Kaushik A."/>
        </authorList>
    </citation>
    <scope>NUCLEOTIDE SEQUENCE</scope>
    <source>
        <strain evidence="6">AG6-10EEA</strain>
    </source>
</reference>
<dbReference type="PROSITE" id="PS50294">
    <property type="entry name" value="WD_REPEATS_REGION"/>
    <property type="match status" value="5"/>
</dbReference>
<dbReference type="PANTHER" id="PTHR22847:SF637">
    <property type="entry name" value="WD REPEAT DOMAIN 5B"/>
    <property type="match status" value="1"/>
</dbReference>
<feature type="repeat" description="WD" evidence="3">
    <location>
        <begin position="823"/>
        <end position="864"/>
    </location>
</feature>
<dbReference type="InterPro" id="IPR036322">
    <property type="entry name" value="WD40_repeat_dom_sf"/>
</dbReference>
<dbReference type="InterPro" id="IPR020472">
    <property type="entry name" value="WD40_PAC1"/>
</dbReference>
<dbReference type="InterPro" id="IPR015943">
    <property type="entry name" value="WD40/YVTN_repeat-like_dom_sf"/>
</dbReference>
<accession>A0A8H3DQA7</accession>
<dbReference type="InterPro" id="IPR001680">
    <property type="entry name" value="WD40_rpt"/>
</dbReference>
<dbReference type="InterPro" id="IPR056884">
    <property type="entry name" value="NPHP3-like_N"/>
</dbReference>
<keyword evidence="1 3" id="KW-0853">WD repeat</keyword>
<dbReference type="PROSITE" id="PS00678">
    <property type="entry name" value="WD_REPEATS_1"/>
    <property type="match status" value="3"/>
</dbReference>
<gene>
    <name evidence="6" type="ORF">RDB_LOCUS178427</name>
</gene>
<evidence type="ECO:0000256" key="2">
    <source>
        <dbReference type="ARBA" id="ARBA00022737"/>
    </source>
</evidence>
<feature type="repeat" description="WD" evidence="3">
    <location>
        <begin position="737"/>
        <end position="778"/>
    </location>
</feature>
<evidence type="ECO:0000313" key="7">
    <source>
        <dbReference type="Proteomes" id="UP000663853"/>
    </source>
</evidence>
<evidence type="ECO:0000256" key="3">
    <source>
        <dbReference type="PROSITE-ProRule" id="PRU00221"/>
    </source>
</evidence>
<organism evidence="6 7">
    <name type="scientific">Rhizoctonia solani</name>
    <dbReference type="NCBI Taxonomy" id="456999"/>
    <lineage>
        <taxon>Eukaryota</taxon>
        <taxon>Fungi</taxon>
        <taxon>Dikarya</taxon>
        <taxon>Basidiomycota</taxon>
        <taxon>Agaricomycotina</taxon>
        <taxon>Agaricomycetes</taxon>
        <taxon>Cantharellales</taxon>
        <taxon>Ceratobasidiaceae</taxon>
        <taxon>Rhizoctonia</taxon>
    </lineage>
</organism>
<dbReference type="PANTHER" id="PTHR22847">
    <property type="entry name" value="WD40 REPEAT PROTEIN"/>
    <property type="match status" value="1"/>
</dbReference>
<feature type="compositionally biased region" description="Polar residues" evidence="4">
    <location>
        <begin position="33"/>
        <end position="64"/>
    </location>
</feature>
<dbReference type="Proteomes" id="UP000663853">
    <property type="component" value="Unassembled WGS sequence"/>
</dbReference>